<evidence type="ECO:0000313" key="3">
    <source>
        <dbReference type="Proteomes" id="UP000807353"/>
    </source>
</evidence>
<accession>A0A9P5Y1L3</accession>
<dbReference type="PROSITE" id="PS51819">
    <property type="entry name" value="VOC"/>
    <property type="match status" value="1"/>
</dbReference>
<dbReference type="SUPFAM" id="SSF54593">
    <property type="entry name" value="Glyoxalase/Bleomycin resistance protein/Dihydroxybiphenyl dioxygenase"/>
    <property type="match status" value="1"/>
</dbReference>
<comment type="caution">
    <text evidence="2">The sequence shown here is derived from an EMBL/GenBank/DDBJ whole genome shotgun (WGS) entry which is preliminary data.</text>
</comment>
<feature type="domain" description="VOC" evidence="1">
    <location>
        <begin position="11"/>
        <end position="139"/>
    </location>
</feature>
<reference evidence="2" key="1">
    <citation type="submission" date="2020-11" db="EMBL/GenBank/DDBJ databases">
        <authorList>
            <consortium name="DOE Joint Genome Institute"/>
            <person name="Ahrendt S."/>
            <person name="Riley R."/>
            <person name="Andreopoulos W."/>
            <person name="Labutti K."/>
            <person name="Pangilinan J."/>
            <person name="Ruiz-Duenas F.J."/>
            <person name="Barrasa J.M."/>
            <person name="Sanchez-Garcia M."/>
            <person name="Camarero S."/>
            <person name="Miyauchi S."/>
            <person name="Serrano A."/>
            <person name="Linde D."/>
            <person name="Babiker R."/>
            <person name="Drula E."/>
            <person name="Ayuso-Fernandez I."/>
            <person name="Pacheco R."/>
            <person name="Padilla G."/>
            <person name="Ferreira P."/>
            <person name="Barriuso J."/>
            <person name="Kellner H."/>
            <person name="Castanera R."/>
            <person name="Alfaro M."/>
            <person name="Ramirez L."/>
            <person name="Pisabarro A.G."/>
            <person name="Kuo A."/>
            <person name="Tritt A."/>
            <person name="Lipzen A."/>
            <person name="He G."/>
            <person name="Yan M."/>
            <person name="Ng V."/>
            <person name="Cullen D."/>
            <person name="Martin F."/>
            <person name="Rosso M.-N."/>
            <person name="Henrissat B."/>
            <person name="Hibbett D."/>
            <person name="Martinez A.T."/>
            <person name="Grigoriev I.V."/>
        </authorList>
    </citation>
    <scope>NUCLEOTIDE SEQUENCE</scope>
    <source>
        <strain evidence="2">CBS 247.69</strain>
    </source>
</reference>
<dbReference type="OrthoDB" id="10261104at2759"/>
<gene>
    <name evidence="2" type="ORF">BDZ94DRAFT_1299802</name>
</gene>
<organism evidence="2 3">
    <name type="scientific">Collybia nuda</name>
    <dbReference type="NCBI Taxonomy" id="64659"/>
    <lineage>
        <taxon>Eukaryota</taxon>
        <taxon>Fungi</taxon>
        <taxon>Dikarya</taxon>
        <taxon>Basidiomycota</taxon>
        <taxon>Agaricomycotina</taxon>
        <taxon>Agaricomycetes</taxon>
        <taxon>Agaricomycetidae</taxon>
        <taxon>Agaricales</taxon>
        <taxon>Tricholomatineae</taxon>
        <taxon>Clitocybaceae</taxon>
        <taxon>Collybia</taxon>
    </lineage>
</organism>
<dbReference type="EMBL" id="MU150296">
    <property type="protein sequence ID" value="KAF9460619.1"/>
    <property type="molecule type" value="Genomic_DNA"/>
</dbReference>
<dbReference type="InterPro" id="IPR029068">
    <property type="entry name" value="Glyas_Bleomycin-R_OHBP_Dase"/>
</dbReference>
<dbReference type="Pfam" id="PF00903">
    <property type="entry name" value="Glyoxalase"/>
    <property type="match status" value="1"/>
</dbReference>
<evidence type="ECO:0000259" key="1">
    <source>
        <dbReference type="PROSITE" id="PS51819"/>
    </source>
</evidence>
<dbReference type="PANTHER" id="PTHR36437">
    <property type="entry name" value="GLYOXALASE/BLEOMYCIN RESISTANCE PROTEIN/DIOXYGENASE"/>
    <property type="match status" value="1"/>
</dbReference>
<dbReference type="AlphaFoldDB" id="A0A9P5Y1L3"/>
<dbReference type="InterPro" id="IPR004360">
    <property type="entry name" value="Glyas_Fos-R_dOase_dom"/>
</dbReference>
<dbReference type="Gene3D" id="3.10.180.10">
    <property type="entry name" value="2,3-Dihydroxybiphenyl 1,2-Dioxygenase, domain 1"/>
    <property type="match status" value="1"/>
</dbReference>
<dbReference type="InterPro" id="IPR037523">
    <property type="entry name" value="VOC_core"/>
</dbReference>
<proteinExistence type="predicted"/>
<keyword evidence="3" id="KW-1185">Reference proteome</keyword>
<name>A0A9P5Y1L3_9AGAR</name>
<protein>
    <recommendedName>
        <fullName evidence="1">VOC domain-containing protein</fullName>
    </recommendedName>
</protein>
<sequence length="156" mass="17608">MVSGPLIRSDTLSIITIMCNRVAEATAFYVGVLEFKIKCDEEVNGHRLVVATPPNLVEFTPQSSLRFKAAATERDRRAVGNQAGDGVFLQVESDDWETLYERLKTMDVRILDREPRQEKMFRAVTVLDPMGNKVNIVERKTTTLGYVFMKDCGDGF</sequence>
<dbReference type="PANTHER" id="PTHR36437:SF2">
    <property type="entry name" value="GLYOXALASE_BLEOMYCIN RESISTANCE PROTEIN_DIOXYGENASE"/>
    <property type="match status" value="1"/>
</dbReference>
<dbReference type="Proteomes" id="UP000807353">
    <property type="component" value="Unassembled WGS sequence"/>
</dbReference>
<evidence type="ECO:0000313" key="2">
    <source>
        <dbReference type="EMBL" id="KAF9460619.1"/>
    </source>
</evidence>